<dbReference type="SUPFAM" id="SSF51735">
    <property type="entry name" value="NAD(P)-binding Rossmann-fold domains"/>
    <property type="match status" value="1"/>
</dbReference>
<protein>
    <submittedName>
        <fullName evidence="3">NAD(P)-dependent alcohol dehydrogenase</fullName>
    </submittedName>
</protein>
<dbReference type="EMBL" id="CP032624">
    <property type="protein sequence ID" value="AYG02250.1"/>
    <property type="molecule type" value="Genomic_DNA"/>
</dbReference>
<dbReference type="Gene3D" id="3.90.180.10">
    <property type="entry name" value="Medium-chain alcohol dehydrogenases, catalytic domain"/>
    <property type="match status" value="1"/>
</dbReference>
<dbReference type="SMART" id="SM00829">
    <property type="entry name" value="PKS_ER"/>
    <property type="match status" value="1"/>
</dbReference>
<keyword evidence="4" id="KW-1185">Reference proteome</keyword>
<dbReference type="PANTHER" id="PTHR11695">
    <property type="entry name" value="ALCOHOL DEHYDROGENASE RELATED"/>
    <property type="match status" value="1"/>
</dbReference>
<evidence type="ECO:0000256" key="1">
    <source>
        <dbReference type="ARBA" id="ARBA00023002"/>
    </source>
</evidence>
<dbReference type="OrthoDB" id="9790818at2"/>
<gene>
    <name evidence="3" type="ORF">D7I44_01025</name>
</gene>
<dbReference type="Pfam" id="PF13602">
    <property type="entry name" value="ADH_zinc_N_2"/>
    <property type="match status" value="1"/>
</dbReference>
<dbReference type="RefSeq" id="WP_120787784.1">
    <property type="nucleotide sequence ID" value="NZ_CP032624.1"/>
</dbReference>
<dbReference type="InterPro" id="IPR050700">
    <property type="entry name" value="YIM1/Zinc_Alcohol_DH_Fams"/>
</dbReference>
<dbReference type="InterPro" id="IPR020843">
    <property type="entry name" value="ER"/>
</dbReference>
<dbReference type="InterPro" id="IPR002364">
    <property type="entry name" value="Quin_OxRdtase/zeta-crystal_CS"/>
</dbReference>
<dbReference type="AlphaFoldDB" id="A0A387BMK9"/>
<dbReference type="InterPro" id="IPR011032">
    <property type="entry name" value="GroES-like_sf"/>
</dbReference>
<organism evidence="3 4">
    <name type="scientific">Gryllotalpicola protaetiae</name>
    <dbReference type="NCBI Taxonomy" id="2419771"/>
    <lineage>
        <taxon>Bacteria</taxon>
        <taxon>Bacillati</taxon>
        <taxon>Actinomycetota</taxon>
        <taxon>Actinomycetes</taxon>
        <taxon>Micrococcales</taxon>
        <taxon>Microbacteriaceae</taxon>
        <taxon>Gryllotalpicola</taxon>
    </lineage>
</organism>
<name>A0A387BMK9_9MICO</name>
<dbReference type="Proteomes" id="UP000275069">
    <property type="component" value="Chromosome"/>
</dbReference>
<evidence type="ECO:0000313" key="4">
    <source>
        <dbReference type="Proteomes" id="UP000275069"/>
    </source>
</evidence>
<dbReference type="SUPFAM" id="SSF50129">
    <property type="entry name" value="GroES-like"/>
    <property type="match status" value="1"/>
</dbReference>
<dbReference type="PANTHER" id="PTHR11695:SF294">
    <property type="entry name" value="RETICULON-4-INTERACTING PROTEIN 1, MITOCHONDRIAL"/>
    <property type="match status" value="1"/>
</dbReference>
<dbReference type="KEGG" id="gry:D7I44_01025"/>
<accession>A0A387BMK9</accession>
<evidence type="ECO:0000313" key="3">
    <source>
        <dbReference type="EMBL" id="AYG02250.1"/>
    </source>
</evidence>
<sequence length="334" mass="35180">MRAIVQDRYGGPEVLRLATDLPVPTAGPGEVQVRVHAASVNAADWHTMRGMPRAARLMAPKQFGRSGPTRRERGQDFAGEVTGLGPGVGDFAVGDEVYGEVGLTAAHGAFAEYTTVAAANVAHKPGGLSFEEAAAMPLAADTALQGMKDLGHTHAGQTVLIIGASGGVGTFAVQLAKSYGATVTAVGSAGSAELLRSLGADEVLDYRAQDFAALGRRWDIVFDLSGTYSLGRLRRALAPDGTLVLSGGGNPHDGGFFGPMSVNIGALFADRFTKQHLVTLQEHPDRAHLDELRELAESGVLRPVIQHRYRLEDAADALRHHEDEPALGKIVLVI</sequence>
<keyword evidence="1" id="KW-0560">Oxidoreductase</keyword>
<reference evidence="3 4" key="1">
    <citation type="submission" date="2018-09" db="EMBL/GenBank/DDBJ databases">
        <title>Genome sequencing of strain 2DFW10M-5.</title>
        <authorList>
            <person name="Heo J."/>
            <person name="Kim S.-J."/>
            <person name="Kwon S.-W."/>
        </authorList>
    </citation>
    <scope>NUCLEOTIDE SEQUENCE [LARGE SCALE GENOMIC DNA]</scope>
    <source>
        <strain evidence="3 4">2DFW10M-5</strain>
    </source>
</reference>
<dbReference type="GO" id="GO:0008270">
    <property type="term" value="F:zinc ion binding"/>
    <property type="evidence" value="ECO:0007669"/>
    <property type="project" value="InterPro"/>
</dbReference>
<dbReference type="InterPro" id="IPR036291">
    <property type="entry name" value="NAD(P)-bd_dom_sf"/>
</dbReference>
<dbReference type="Gene3D" id="3.40.50.720">
    <property type="entry name" value="NAD(P)-binding Rossmann-like Domain"/>
    <property type="match status" value="1"/>
</dbReference>
<dbReference type="PROSITE" id="PS01162">
    <property type="entry name" value="QOR_ZETA_CRYSTAL"/>
    <property type="match status" value="1"/>
</dbReference>
<dbReference type="CDD" id="cd08267">
    <property type="entry name" value="MDR1"/>
    <property type="match status" value="1"/>
</dbReference>
<proteinExistence type="predicted"/>
<dbReference type="InterPro" id="IPR013154">
    <property type="entry name" value="ADH-like_N"/>
</dbReference>
<dbReference type="GO" id="GO:0016491">
    <property type="term" value="F:oxidoreductase activity"/>
    <property type="evidence" value="ECO:0007669"/>
    <property type="project" value="UniProtKB-KW"/>
</dbReference>
<dbReference type="Pfam" id="PF08240">
    <property type="entry name" value="ADH_N"/>
    <property type="match status" value="1"/>
</dbReference>
<feature type="domain" description="Enoyl reductase (ER)" evidence="2">
    <location>
        <begin position="10"/>
        <end position="332"/>
    </location>
</feature>
<evidence type="ECO:0000259" key="2">
    <source>
        <dbReference type="SMART" id="SM00829"/>
    </source>
</evidence>